<reference evidence="2" key="1">
    <citation type="submission" date="2015-10" db="EMBL/GenBank/DDBJ databases">
        <authorList>
            <person name="Millard A."/>
        </authorList>
    </citation>
    <scope>NUCLEOTIDE SEQUENCE [LARGE SCALE GENOMIC DNA]</scope>
</reference>
<evidence type="ECO:0000313" key="2">
    <source>
        <dbReference type="Proteomes" id="UP000204441"/>
    </source>
</evidence>
<accession>A0A0S4L0V8</accession>
<keyword evidence="2" id="KW-1185">Reference proteome</keyword>
<dbReference type="EMBL" id="LN887844">
    <property type="protein sequence ID" value="CUR44260.1"/>
    <property type="molecule type" value="Genomic_DNA"/>
</dbReference>
<dbReference type="GeneID" id="26799011"/>
<organism evidence="1 2">
    <name type="scientific">Pseudomonas phage VCM</name>
    <dbReference type="NCBI Taxonomy" id="1729937"/>
    <lineage>
        <taxon>Viruses</taxon>
        <taxon>Duplodnaviria</taxon>
        <taxon>Heunggongvirae</taxon>
        <taxon>Uroviricota</taxon>
        <taxon>Caudoviricetes</taxon>
        <taxon>Vandenendeviridae</taxon>
        <taxon>Gorskivirinae</taxon>
        <taxon>Kremarvirus</taxon>
        <taxon>Kremarvirus VCM</taxon>
        <taxon>Otagovirus VCM</taxon>
    </lineage>
</organism>
<gene>
    <name evidence="1" type="ORF">VCM_00041</name>
</gene>
<dbReference type="KEGG" id="vg:26799011"/>
<sequence length="55" mass="6050">MFQSFEAIQSEPEIPHEEIAAALAAGKCGDCYACCAGYHEQCQGPDFDWHAELTE</sequence>
<proteinExistence type="predicted"/>
<name>A0A0S4L0V8_9CAUD</name>
<evidence type="ECO:0000313" key="1">
    <source>
        <dbReference type="EMBL" id="CUR44260.1"/>
    </source>
</evidence>
<dbReference type="Proteomes" id="UP000204441">
    <property type="component" value="Genome"/>
</dbReference>
<dbReference type="RefSeq" id="YP_009222639.1">
    <property type="nucleotide sequence ID" value="NC_029065.1"/>
</dbReference>
<protein>
    <submittedName>
        <fullName evidence="1">Uncharacterized protein</fullName>
    </submittedName>
</protein>